<feature type="region of interest" description="Disordered" evidence="1">
    <location>
        <begin position="62"/>
        <end position="140"/>
    </location>
</feature>
<protein>
    <submittedName>
        <fullName evidence="3">Uncharacterized protein</fullName>
    </submittedName>
</protein>
<accession>A0A1E3BV43</accession>
<dbReference type="AlphaFoldDB" id="A0A1E3BV43"/>
<reference evidence="3 5" key="1">
    <citation type="journal article" date="2016" name="BMC Genomics">
        <title>Comparative genomic and transcriptomic analyses of the Fuzhuan brick tea-fermentation fungus Aspergillus cristatus.</title>
        <authorList>
            <person name="Ge Y."/>
            <person name="Wang Y."/>
            <person name="Liu Y."/>
            <person name="Tan Y."/>
            <person name="Ren X."/>
            <person name="Zhang X."/>
            <person name="Hyde K.D."/>
            <person name="Liu Y."/>
            <person name="Liu Z."/>
        </authorList>
    </citation>
    <scope>NUCLEOTIDE SEQUENCE [LARGE SCALE GENOMIC DNA]</scope>
    <source>
        <strain evidence="3 5">GZAAS20.1005</strain>
    </source>
</reference>
<feature type="compositionally biased region" description="Polar residues" evidence="1">
    <location>
        <begin position="65"/>
        <end position="76"/>
    </location>
</feature>
<evidence type="ECO:0000256" key="2">
    <source>
        <dbReference type="SAM" id="Phobius"/>
    </source>
</evidence>
<dbReference type="VEuPathDB" id="FungiDB:SI65_02063"/>
<evidence type="ECO:0000313" key="4">
    <source>
        <dbReference type="EMBL" id="ODM24473.1"/>
    </source>
</evidence>
<feature type="transmembrane region" description="Helical" evidence="2">
    <location>
        <begin position="34"/>
        <end position="55"/>
    </location>
</feature>
<dbReference type="VEuPathDB" id="FungiDB:SI65_01816"/>
<evidence type="ECO:0000313" key="3">
    <source>
        <dbReference type="EMBL" id="ODM24226.1"/>
    </source>
</evidence>
<dbReference type="Proteomes" id="UP000094569">
    <property type="component" value="Unassembled WGS sequence"/>
</dbReference>
<keyword evidence="2" id="KW-0472">Membrane</keyword>
<name>A0A1E3BV43_ASPCR</name>
<dbReference type="EMBL" id="JXNT01000001">
    <property type="protein sequence ID" value="ODM24473.1"/>
    <property type="molecule type" value="Genomic_DNA"/>
</dbReference>
<keyword evidence="2" id="KW-0812">Transmembrane</keyword>
<evidence type="ECO:0000256" key="1">
    <source>
        <dbReference type="SAM" id="MobiDB-lite"/>
    </source>
</evidence>
<evidence type="ECO:0000313" key="5">
    <source>
        <dbReference type="Proteomes" id="UP000094569"/>
    </source>
</evidence>
<sequence>MAFPGPHHPPQMPKPPKLPVPLTTDYFDQRLRPIFILCVATLALTLTVSVGYVFISWRRSHSQYRRTSTTRGQWPSPSGDGAPSRSGDGADIESYPYTINSAGSPLTSTLNAGNNPYSTEPWQWVSTSRTPEMAAPATGD</sequence>
<keyword evidence="5" id="KW-1185">Reference proteome</keyword>
<keyword evidence="2" id="KW-1133">Transmembrane helix</keyword>
<dbReference type="EMBL" id="JXNT01000001">
    <property type="protein sequence ID" value="ODM24226.1"/>
    <property type="molecule type" value="Genomic_DNA"/>
</dbReference>
<feature type="compositionally biased region" description="Polar residues" evidence="1">
    <location>
        <begin position="97"/>
        <end position="130"/>
    </location>
</feature>
<gene>
    <name evidence="3" type="ORF">SI65_01816</name>
    <name evidence="4" type="ORF">SI65_02063</name>
</gene>
<comment type="caution">
    <text evidence="3">The sequence shown here is derived from an EMBL/GenBank/DDBJ whole genome shotgun (WGS) entry which is preliminary data.</text>
</comment>
<dbReference type="OrthoDB" id="4513230at2759"/>
<proteinExistence type="predicted"/>
<organism evidence="3 5">
    <name type="scientific">Aspergillus cristatus</name>
    <name type="common">Chinese Fuzhuan brick tea-fermentation fungus</name>
    <name type="synonym">Eurotium cristatum</name>
    <dbReference type="NCBI Taxonomy" id="573508"/>
    <lineage>
        <taxon>Eukaryota</taxon>
        <taxon>Fungi</taxon>
        <taxon>Dikarya</taxon>
        <taxon>Ascomycota</taxon>
        <taxon>Pezizomycotina</taxon>
        <taxon>Eurotiomycetes</taxon>
        <taxon>Eurotiomycetidae</taxon>
        <taxon>Eurotiales</taxon>
        <taxon>Aspergillaceae</taxon>
        <taxon>Aspergillus</taxon>
        <taxon>Aspergillus subgen. Aspergillus</taxon>
    </lineage>
</organism>